<evidence type="ECO:0000256" key="2">
    <source>
        <dbReference type="ARBA" id="ARBA00022737"/>
    </source>
</evidence>
<comment type="caution">
    <text evidence="3">The sequence shown here is derived from an EMBL/GenBank/DDBJ whole genome shotgun (WGS) entry which is preliminary data.</text>
</comment>
<evidence type="ECO:0000256" key="1">
    <source>
        <dbReference type="ARBA" id="ARBA00022614"/>
    </source>
</evidence>
<dbReference type="Gene3D" id="3.80.10.10">
    <property type="entry name" value="Ribonuclease Inhibitor"/>
    <property type="match status" value="3"/>
</dbReference>
<feature type="non-terminal residue" evidence="3">
    <location>
        <position position="238"/>
    </location>
</feature>
<protein>
    <recommendedName>
        <fullName evidence="5">LRRNT domain-containing protein</fullName>
    </recommendedName>
</protein>
<proteinExistence type="predicted"/>
<organism evidence="3 4">
    <name type="scientific">Pocillopora damicornis</name>
    <name type="common">Cauliflower coral</name>
    <name type="synonym">Millepora damicornis</name>
    <dbReference type="NCBI Taxonomy" id="46731"/>
    <lineage>
        <taxon>Eukaryota</taxon>
        <taxon>Metazoa</taxon>
        <taxon>Cnidaria</taxon>
        <taxon>Anthozoa</taxon>
        <taxon>Hexacorallia</taxon>
        <taxon>Scleractinia</taxon>
        <taxon>Astrocoeniina</taxon>
        <taxon>Pocilloporidae</taxon>
        <taxon>Pocillopora</taxon>
    </lineage>
</organism>
<dbReference type="OrthoDB" id="10062419at2759"/>
<evidence type="ECO:0008006" key="5">
    <source>
        <dbReference type="Google" id="ProtNLM"/>
    </source>
</evidence>
<dbReference type="InterPro" id="IPR050333">
    <property type="entry name" value="SLRP"/>
</dbReference>
<dbReference type="STRING" id="46731.A0A3M6UQY2"/>
<accession>A0A3M6UQY2</accession>
<dbReference type="EMBL" id="RCHS01000953">
    <property type="protein sequence ID" value="RMX56009.1"/>
    <property type="molecule type" value="Genomic_DNA"/>
</dbReference>
<dbReference type="InterPro" id="IPR001611">
    <property type="entry name" value="Leu-rich_rpt"/>
</dbReference>
<keyword evidence="2" id="KW-0677">Repeat</keyword>
<dbReference type="SMART" id="SM00369">
    <property type="entry name" value="LRR_TYP"/>
    <property type="match status" value="6"/>
</dbReference>
<evidence type="ECO:0000313" key="3">
    <source>
        <dbReference type="EMBL" id="RMX56009.1"/>
    </source>
</evidence>
<keyword evidence="4" id="KW-1185">Reference proteome</keyword>
<dbReference type="InterPro" id="IPR032675">
    <property type="entry name" value="LRR_dom_sf"/>
</dbReference>
<dbReference type="InterPro" id="IPR003591">
    <property type="entry name" value="Leu-rich_rpt_typical-subtyp"/>
</dbReference>
<dbReference type="SUPFAM" id="SSF52058">
    <property type="entry name" value="L domain-like"/>
    <property type="match status" value="1"/>
</dbReference>
<evidence type="ECO:0000313" key="4">
    <source>
        <dbReference type="Proteomes" id="UP000275408"/>
    </source>
</evidence>
<name>A0A3M6UQY2_POCDA</name>
<dbReference type="Proteomes" id="UP000275408">
    <property type="component" value="Unassembled WGS sequence"/>
</dbReference>
<dbReference type="PANTHER" id="PTHR45712:SF22">
    <property type="entry name" value="INSULIN-LIKE GROWTH FACTOR-BINDING PROTEIN COMPLEX ACID LABILE SUBUNIT"/>
    <property type="match status" value="1"/>
</dbReference>
<dbReference type="Pfam" id="PF13855">
    <property type="entry name" value="LRR_8"/>
    <property type="match status" value="2"/>
</dbReference>
<dbReference type="AlphaFoldDB" id="A0A3M6UQY2"/>
<dbReference type="PANTHER" id="PTHR45712">
    <property type="entry name" value="AGAP008170-PA"/>
    <property type="match status" value="1"/>
</dbReference>
<sequence>DLSSNKLTRIHKDTVEGLTDHLNNFFLADNKLTSVPDLTGPKTLGSLRLQGNRITDLSRIATSGIGQVFELVLTFNNITHINKRTFSGLSSLTTLDLSSNELTYIHRGTVEGLTDKLNNLRLQENEITDLSRIATSGIEHVYDLVLTFNNITHINKRTFSGLASLTTLLLIRNNLTFIAKDVFYETPRLKSLFLHSNAITYIEKKTFDRLDLKQLTIFDNPLNSLPDGMFDEMANHTK</sequence>
<reference evidence="3 4" key="1">
    <citation type="journal article" date="2018" name="Sci. Rep.">
        <title>Comparative analysis of the Pocillopora damicornis genome highlights role of immune system in coral evolution.</title>
        <authorList>
            <person name="Cunning R."/>
            <person name="Bay R.A."/>
            <person name="Gillette P."/>
            <person name="Baker A.C."/>
            <person name="Traylor-Knowles N."/>
        </authorList>
    </citation>
    <scope>NUCLEOTIDE SEQUENCE [LARGE SCALE GENOMIC DNA]</scope>
    <source>
        <strain evidence="3">RSMAS</strain>
        <tissue evidence="3">Whole animal</tissue>
    </source>
</reference>
<gene>
    <name evidence="3" type="ORF">pdam_00019576</name>
</gene>
<feature type="non-terminal residue" evidence="3">
    <location>
        <position position="1"/>
    </location>
</feature>
<keyword evidence="1" id="KW-0433">Leucine-rich repeat</keyword>